<dbReference type="SUPFAM" id="SSF53448">
    <property type="entry name" value="Nucleotide-diphospho-sugar transferases"/>
    <property type="match status" value="1"/>
</dbReference>
<keyword evidence="2" id="KW-1133">Transmembrane helix</keyword>
<dbReference type="Gene3D" id="3.90.550.20">
    <property type="match status" value="1"/>
</dbReference>
<feature type="transmembrane region" description="Helical" evidence="2">
    <location>
        <begin position="14"/>
        <end position="31"/>
    </location>
</feature>
<evidence type="ECO:0000256" key="2">
    <source>
        <dbReference type="SAM" id="Phobius"/>
    </source>
</evidence>
<dbReference type="EMBL" id="JASJQH010002285">
    <property type="protein sequence ID" value="KAK9760315.1"/>
    <property type="molecule type" value="Genomic_DNA"/>
</dbReference>
<evidence type="ECO:0000313" key="4">
    <source>
        <dbReference type="Proteomes" id="UP001479436"/>
    </source>
</evidence>
<sequence>MFISKLGISRPRKLLFYMAVVTLCLLSYYALTHVYKFDSSNSFHEPLHDNTLVPTPHIPHVPVIADDTEILMPSHTKFQPQLRTPTNYVANLTIILEKCDMQKVSVFECLDYIQNKQREYLYLSKPEVEPNTPMCSQEEPMLFHIYWRGAFSDKLALTIKSFLYTQPLACSKLLIWMDSWGTQEELEANKFSASLLKYSPSLIQFKKWSLEEEVKKSPDFADLKTKAVKTVAYSDMVRFVVLHLYGGLYHDADVLFLRDYRPLYHAPQAFAYQWSYTPKFNTAIFRMSANSTLSRWLVNRAIANGSFHPGNINQYLSEWNDKIPEFPEKPELLMLPLALFDPLWLKNDKHQAGKKLLPNLSEFLDAFDPEEVLGEFDMLAEDELPSRQFEYFFPGAWSYHWHNNWNTPIAEGSWMGVLLSSFDKFLEKQGHNYYDEAFTHPK</sequence>
<gene>
    <name evidence="3" type="ORF">K7432_015804</name>
</gene>
<name>A0ABR2WFP7_9FUNG</name>
<dbReference type="Pfam" id="PF04488">
    <property type="entry name" value="Gly_transf_sug"/>
    <property type="match status" value="1"/>
</dbReference>
<comment type="similarity">
    <text evidence="1">Belongs to the glycosyltransferase 32 family.</text>
</comment>
<organism evidence="3 4">
    <name type="scientific">Basidiobolus ranarum</name>
    <dbReference type="NCBI Taxonomy" id="34480"/>
    <lineage>
        <taxon>Eukaryota</taxon>
        <taxon>Fungi</taxon>
        <taxon>Fungi incertae sedis</taxon>
        <taxon>Zoopagomycota</taxon>
        <taxon>Entomophthoromycotina</taxon>
        <taxon>Basidiobolomycetes</taxon>
        <taxon>Basidiobolales</taxon>
        <taxon>Basidiobolaceae</taxon>
        <taxon>Basidiobolus</taxon>
    </lineage>
</organism>
<dbReference type="Proteomes" id="UP001479436">
    <property type="component" value="Unassembled WGS sequence"/>
</dbReference>
<dbReference type="InterPro" id="IPR007577">
    <property type="entry name" value="GlycoTrfase_DXD_sugar-bd_CS"/>
</dbReference>
<proteinExistence type="inferred from homology"/>
<evidence type="ECO:0000256" key="1">
    <source>
        <dbReference type="ARBA" id="ARBA00009003"/>
    </source>
</evidence>
<reference evidence="3 4" key="1">
    <citation type="submission" date="2023-04" db="EMBL/GenBank/DDBJ databases">
        <title>Genome of Basidiobolus ranarum AG-B5.</title>
        <authorList>
            <person name="Stajich J.E."/>
            <person name="Carter-House D."/>
            <person name="Gryganskyi A."/>
        </authorList>
    </citation>
    <scope>NUCLEOTIDE SEQUENCE [LARGE SCALE GENOMIC DNA]</scope>
    <source>
        <strain evidence="3 4">AG-B5</strain>
    </source>
</reference>
<accession>A0ABR2WFP7</accession>
<evidence type="ECO:0000313" key="3">
    <source>
        <dbReference type="EMBL" id="KAK9760315.1"/>
    </source>
</evidence>
<protein>
    <submittedName>
        <fullName evidence="3">Uncharacterized protein</fullName>
    </submittedName>
</protein>
<keyword evidence="4" id="KW-1185">Reference proteome</keyword>
<dbReference type="InterPro" id="IPR029044">
    <property type="entry name" value="Nucleotide-diphossugar_trans"/>
</dbReference>
<keyword evidence="2" id="KW-0472">Membrane</keyword>
<comment type="caution">
    <text evidence="3">The sequence shown here is derived from an EMBL/GenBank/DDBJ whole genome shotgun (WGS) entry which is preliminary data.</text>
</comment>
<keyword evidence="2" id="KW-0812">Transmembrane</keyword>